<feature type="domain" description="HTH araC/xylS-type" evidence="4">
    <location>
        <begin position="168"/>
        <end position="266"/>
    </location>
</feature>
<dbReference type="GO" id="GO:0043565">
    <property type="term" value="F:sequence-specific DNA binding"/>
    <property type="evidence" value="ECO:0007669"/>
    <property type="project" value="InterPro"/>
</dbReference>
<dbReference type="InterPro" id="IPR009057">
    <property type="entry name" value="Homeodomain-like_sf"/>
</dbReference>
<evidence type="ECO:0000313" key="6">
    <source>
        <dbReference type="Proteomes" id="UP000697710"/>
    </source>
</evidence>
<dbReference type="EMBL" id="JAGQHR010000052">
    <property type="protein sequence ID" value="MCA9726650.1"/>
    <property type="molecule type" value="Genomic_DNA"/>
</dbReference>
<evidence type="ECO:0000256" key="3">
    <source>
        <dbReference type="ARBA" id="ARBA00023163"/>
    </source>
</evidence>
<dbReference type="Pfam" id="PF12833">
    <property type="entry name" value="HTH_18"/>
    <property type="match status" value="1"/>
</dbReference>
<protein>
    <submittedName>
        <fullName evidence="5">Helix-turn-helix transcriptional regulator</fullName>
    </submittedName>
</protein>
<dbReference type="GO" id="GO:0003700">
    <property type="term" value="F:DNA-binding transcription factor activity"/>
    <property type="evidence" value="ECO:0007669"/>
    <property type="project" value="InterPro"/>
</dbReference>
<dbReference type="SMART" id="SM00342">
    <property type="entry name" value="HTH_ARAC"/>
    <property type="match status" value="1"/>
</dbReference>
<keyword evidence="2" id="KW-0238">DNA-binding</keyword>
<reference evidence="5" key="1">
    <citation type="submission" date="2020-04" db="EMBL/GenBank/DDBJ databases">
        <authorList>
            <person name="Zhang T."/>
        </authorList>
    </citation>
    <scope>NUCLEOTIDE SEQUENCE</scope>
    <source>
        <strain evidence="5">HKST-UBA01</strain>
    </source>
</reference>
<dbReference type="InterPro" id="IPR050204">
    <property type="entry name" value="AraC_XylS_family_regulators"/>
</dbReference>
<dbReference type="SUPFAM" id="SSF46689">
    <property type="entry name" value="Homeodomain-like"/>
    <property type="match status" value="2"/>
</dbReference>
<evidence type="ECO:0000256" key="1">
    <source>
        <dbReference type="ARBA" id="ARBA00023015"/>
    </source>
</evidence>
<reference evidence="5" key="2">
    <citation type="journal article" date="2021" name="Microbiome">
        <title>Successional dynamics and alternative stable states in a saline activated sludge microbial community over 9 years.</title>
        <authorList>
            <person name="Wang Y."/>
            <person name="Ye J."/>
            <person name="Ju F."/>
            <person name="Liu L."/>
            <person name="Boyd J.A."/>
            <person name="Deng Y."/>
            <person name="Parks D.H."/>
            <person name="Jiang X."/>
            <person name="Yin X."/>
            <person name="Woodcroft B.J."/>
            <person name="Tyson G.W."/>
            <person name="Hugenholtz P."/>
            <person name="Polz M.F."/>
            <person name="Zhang T."/>
        </authorList>
    </citation>
    <scope>NUCLEOTIDE SEQUENCE</scope>
    <source>
        <strain evidence="5">HKST-UBA01</strain>
    </source>
</reference>
<sequence length="289" mass="32234">MGTLWNGPESPGWAGTYDTGPGISLGFPRKAMGYQLESHGWVTGSANSVFLNNPYGRYQRRRVDPSGEITDWIRFALDPAIEVLRALEPGSEDRGDAAMRRPLGPRTSGVFQVQRLLHEHTSAASDPDPLFVEEAGLWILEQTYMAALDLDGPPRNDPTASAHRGIADAAATFLSRNFRRPLRAATLARAVHASRPTLFRAFQRHNGMTVHRYLTSLRLREAYLRLERDSVPLADLACELGFSSHSHLSAVFRKEFGVHPSRVADEHARLTRRQEIEATLRARHLPIPS</sequence>
<dbReference type="PROSITE" id="PS01124">
    <property type="entry name" value="HTH_ARAC_FAMILY_2"/>
    <property type="match status" value="1"/>
</dbReference>
<evidence type="ECO:0000313" key="5">
    <source>
        <dbReference type="EMBL" id="MCA9726650.1"/>
    </source>
</evidence>
<dbReference type="Gene3D" id="1.10.10.60">
    <property type="entry name" value="Homeodomain-like"/>
    <property type="match status" value="1"/>
</dbReference>
<evidence type="ECO:0000256" key="2">
    <source>
        <dbReference type="ARBA" id="ARBA00023125"/>
    </source>
</evidence>
<dbReference type="AlphaFoldDB" id="A0A956LYN2"/>
<gene>
    <name evidence="5" type="ORF">KC729_03140</name>
</gene>
<keyword evidence="3" id="KW-0804">Transcription</keyword>
<dbReference type="InterPro" id="IPR018060">
    <property type="entry name" value="HTH_AraC"/>
</dbReference>
<name>A0A956LYN2_UNCEI</name>
<accession>A0A956LYN2</accession>
<evidence type="ECO:0000259" key="4">
    <source>
        <dbReference type="PROSITE" id="PS01124"/>
    </source>
</evidence>
<dbReference type="PANTHER" id="PTHR46796">
    <property type="entry name" value="HTH-TYPE TRANSCRIPTIONAL ACTIVATOR RHAS-RELATED"/>
    <property type="match status" value="1"/>
</dbReference>
<comment type="caution">
    <text evidence="5">The sequence shown here is derived from an EMBL/GenBank/DDBJ whole genome shotgun (WGS) entry which is preliminary data.</text>
</comment>
<proteinExistence type="predicted"/>
<organism evidence="5 6">
    <name type="scientific">Eiseniibacteriota bacterium</name>
    <dbReference type="NCBI Taxonomy" id="2212470"/>
    <lineage>
        <taxon>Bacteria</taxon>
        <taxon>Candidatus Eiseniibacteriota</taxon>
    </lineage>
</organism>
<keyword evidence="1" id="KW-0805">Transcription regulation</keyword>
<dbReference type="Proteomes" id="UP000697710">
    <property type="component" value="Unassembled WGS sequence"/>
</dbReference>